<dbReference type="Proteomes" id="UP000467841">
    <property type="component" value="Unassembled WGS sequence"/>
</dbReference>
<evidence type="ECO:0000313" key="1">
    <source>
        <dbReference type="EMBL" id="CAA7015474.1"/>
    </source>
</evidence>
<organism evidence="1 2">
    <name type="scientific">Microthlaspi erraticum</name>
    <dbReference type="NCBI Taxonomy" id="1685480"/>
    <lineage>
        <taxon>Eukaryota</taxon>
        <taxon>Viridiplantae</taxon>
        <taxon>Streptophyta</taxon>
        <taxon>Embryophyta</taxon>
        <taxon>Tracheophyta</taxon>
        <taxon>Spermatophyta</taxon>
        <taxon>Magnoliopsida</taxon>
        <taxon>eudicotyledons</taxon>
        <taxon>Gunneridae</taxon>
        <taxon>Pentapetalae</taxon>
        <taxon>rosids</taxon>
        <taxon>malvids</taxon>
        <taxon>Brassicales</taxon>
        <taxon>Brassicaceae</taxon>
        <taxon>Coluteocarpeae</taxon>
        <taxon>Microthlaspi</taxon>
    </lineage>
</organism>
<gene>
    <name evidence="1" type="ORF">MERR_LOCUS2709</name>
</gene>
<evidence type="ECO:0000313" key="2">
    <source>
        <dbReference type="Proteomes" id="UP000467841"/>
    </source>
</evidence>
<evidence type="ECO:0008006" key="3">
    <source>
        <dbReference type="Google" id="ProtNLM"/>
    </source>
</evidence>
<sequence>MCLGEFAYSKTYVLWDVDDWPSPNFDNPRLIFDLKRQYTHAGFRYRYCHHDDQGDNKRLKVAEMVHDIIVRHGKLQQGEVANFIVLANISEELMVYILVTMKSRGHNVVFARNRQSLEEDGDSSLVGRLYESGISEWTCPPNLLDETFETFEDESLKWC</sequence>
<keyword evidence="2" id="KW-1185">Reference proteome</keyword>
<comment type="caution">
    <text evidence="1">The sequence shown here is derived from an EMBL/GenBank/DDBJ whole genome shotgun (WGS) entry which is preliminary data.</text>
</comment>
<protein>
    <recommendedName>
        <fullName evidence="3">NYN domain-containing protein</fullName>
    </recommendedName>
</protein>
<dbReference type="EMBL" id="CACVBM020000177">
    <property type="protein sequence ID" value="CAA7015474.1"/>
    <property type="molecule type" value="Genomic_DNA"/>
</dbReference>
<name>A0A6D2HLL3_9BRAS</name>
<reference evidence="1" key="1">
    <citation type="submission" date="2020-01" db="EMBL/GenBank/DDBJ databases">
        <authorList>
            <person name="Mishra B."/>
        </authorList>
    </citation>
    <scope>NUCLEOTIDE SEQUENCE [LARGE SCALE GENOMIC DNA]</scope>
</reference>
<proteinExistence type="predicted"/>
<dbReference type="AlphaFoldDB" id="A0A6D2HLL3"/>
<accession>A0A6D2HLL3</accession>